<evidence type="ECO:0000259" key="8">
    <source>
        <dbReference type="Pfam" id="PF15706"/>
    </source>
</evidence>
<dbReference type="AlphaFoldDB" id="A0A9W2YHK7"/>
<reference evidence="14" key="1">
    <citation type="submission" date="2025-08" db="UniProtKB">
        <authorList>
            <consortium name="RefSeq"/>
        </authorList>
    </citation>
    <scope>IDENTIFICATION</scope>
</reference>
<protein>
    <submittedName>
        <fullName evidence="14">Transmembrane protein 132E-like</fullName>
    </submittedName>
</protein>
<sequence>MPTMGMTMSMTPTTRRSYCTFILSVCFSLFVDSVLCINIDFDDSNDGFFLKSSYKFKPAEPNVVRESLILTHPAEVYKLRASYGPFEMYEVVPNEILNSLTKSGDIFETFSDDMHRHVMHNLDVSAHLVSQTIVPAQPWIQVLIHVQTLSRKQKQDMIYHYYGITQRWCAQVFVSRGSETHTAVCLLDGDQSACVASLPVPEHWWDTSNLTLFEQDIRVEYDLSRVEQSQECASVSNTIVPSRAEVQSDNPDKKYLASVHLLQEQVVYADHKDKDLVFRVPQMDLQANTRFEVPVFLDKNSVLKEFAIQMRVRGNIVMEGAAPSRDSPWIVSVNSSSKDGSIIVAVSYKENGRNAKIVSTSSVYEIMRYKFRTLSTTSSSSSARIIWSVNYEKNGLSRNPYFGSETSRITAKFNVIGGRTEKVIVVMKERNLLNTAILTGTPVSHDMMVYSLSSNNTLKEITKDCSCRSTDPEALQVSHSCDVVFMDGSETRGAKNVTLLVRTGDHVSQIGVRVWIPEPRLDIQLSDSKLSQIRGWRVPYTQPKSKRSADVSNIGLSNVTVIDRERSEPHSCESKYQQTMIDVYARFSISAPGESTFYYRNKKVFIRVTDLVKDRLKVANPNIARIVGNTVQGVSPGLTEVQVISPTGKLLGAKEIKVAKDKVAIERLLVRVISGMGLRISEDPNLPGALLATVTLRDQLVAKQQEAVLDIAVEFKDGSMLPLAQVPAEEYELEVTSMNTDVVEVTEALPPIPAMPPSIKAIGNGKGEIVRVTLREIEMCSKKTIRSLDSEYVHVQVDFTKDLDFFNLVQSDSNYYHRSNEKRPLNNEQEMYSHKDDYFKHQQKMSKKHELEEDSNYYKSSKSGPKVFPVVDDLEKLESYTASDDSDDATKEPKSEALEQPVSTKAKHPSPLEIGMYVLVAVFVFAILVFTANCAVFMVRYQRKRSPKNSRVMTGSISQAPDWVWIGRATLERSGAGSAGCNHALMAEEDFNGNQMVVPNALPAERQRQSQRRPVSGDLNVSNTTSGVTGSSESNRSSLVSTYKGSECSIRITSNPLPDNDCGMGYNEAEWDYEAMGMTYEQLMEYFDNLKESSA</sequence>
<dbReference type="InterPro" id="IPR026307">
    <property type="entry name" value="TMEM132"/>
</dbReference>
<dbReference type="OrthoDB" id="10026202at2759"/>
<dbReference type="Pfam" id="PF15706">
    <property type="entry name" value="TMEM132_C"/>
    <property type="match status" value="1"/>
</dbReference>
<evidence type="ECO:0000256" key="7">
    <source>
        <dbReference type="SAM" id="Phobius"/>
    </source>
</evidence>
<dbReference type="OMA" id="VYEVFSW"/>
<feature type="compositionally biased region" description="Basic and acidic residues" evidence="6">
    <location>
        <begin position="888"/>
        <end position="897"/>
    </location>
</feature>
<feature type="domain" description="Transmembrane protein TMEM132 sixth" evidence="12">
    <location>
        <begin position="665"/>
        <end position="782"/>
    </location>
</feature>
<dbReference type="PANTHER" id="PTHR13388">
    <property type="entry name" value="DETONATOR, ISOFORM E"/>
    <property type="match status" value="1"/>
</dbReference>
<feature type="region of interest" description="Disordered" evidence="6">
    <location>
        <begin position="1004"/>
        <end position="1039"/>
    </location>
</feature>
<dbReference type="Pfam" id="PF23487">
    <property type="entry name" value="Ig_TMEM132_6th"/>
    <property type="match status" value="1"/>
</dbReference>
<dbReference type="GeneID" id="106078320"/>
<evidence type="ECO:0000256" key="3">
    <source>
        <dbReference type="ARBA" id="ARBA00022692"/>
    </source>
</evidence>
<dbReference type="Pfam" id="PF23486">
    <property type="entry name" value="Ig_TMEM132_5th"/>
    <property type="match status" value="1"/>
</dbReference>
<keyword evidence="3 7" id="KW-0812">Transmembrane</keyword>
<dbReference type="InterPro" id="IPR055423">
    <property type="entry name" value="Ig_TMEM132_5th"/>
</dbReference>
<keyword evidence="5 7" id="KW-0472">Membrane</keyword>
<evidence type="ECO:0000313" key="13">
    <source>
        <dbReference type="Proteomes" id="UP001165740"/>
    </source>
</evidence>
<dbReference type="Pfam" id="PF23039">
    <property type="entry name" value="TMEM132_3rd"/>
    <property type="match status" value="1"/>
</dbReference>
<comment type="similarity">
    <text evidence="2">Belongs to the TMEM132 family.</text>
</comment>
<dbReference type="GO" id="GO:0016020">
    <property type="term" value="C:membrane"/>
    <property type="evidence" value="ECO:0007669"/>
    <property type="project" value="UniProtKB-SubCell"/>
</dbReference>
<feature type="domain" description="Transmembrane protein TMEM132 fifth" evidence="11">
    <location>
        <begin position="523"/>
        <end position="663"/>
    </location>
</feature>
<feature type="compositionally biased region" description="Low complexity" evidence="6">
    <location>
        <begin position="1020"/>
        <end position="1035"/>
    </location>
</feature>
<dbReference type="PANTHER" id="PTHR13388:SF11">
    <property type="entry name" value="DETONATOR, ISOFORM E"/>
    <property type="match status" value="1"/>
</dbReference>
<dbReference type="InterPro" id="IPR055424">
    <property type="entry name" value="Ig_TMEM132_6th"/>
</dbReference>
<comment type="subcellular location">
    <subcellularLocation>
        <location evidence="1">Membrane</location>
        <topology evidence="1">Single-pass type I membrane protein</topology>
    </subcellularLocation>
</comment>
<evidence type="ECO:0000259" key="12">
    <source>
        <dbReference type="Pfam" id="PF23487"/>
    </source>
</evidence>
<feature type="transmembrane region" description="Helical" evidence="7">
    <location>
        <begin position="914"/>
        <end position="939"/>
    </location>
</feature>
<name>A0A9W2YHK7_BIOGL</name>
<evidence type="ECO:0000313" key="14">
    <source>
        <dbReference type="RefSeq" id="XP_055862149.1"/>
    </source>
</evidence>
<organism evidence="13 14">
    <name type="scientific">Biomphalaria glabrata</name>
    <name type="common">Bloodfluke planorb</name>
    <name type="synonym">Freshwater snail</name>
    <dbReference type="NCBI Taxonomy" id="6526"/>
    <lineage>
        <taxon>Eukaryota</taxon>
        <taxon>Metazoa</taxon>
        <taxon>Spiralia</taxon>
        <taxon>Lophotrochozoa</taxon>
        <taxon>Mollusca</taxon>
        <taxon>Gastropoda</taxon>
        <taxon>Heterobranchia</taxon>
        <taxon>Euthyneura</taxon>
        <taxon>Panpulmonata</taxon>
        <taxon>Hygrophila</taxon>
        <taxon>Lymnaeoidea</taxon>
        <taxon>Planorbidae</taxon>
        <taxon>Biomphalaria</taxon>
    </lineage>
</organism>
<keyword evidence="4 7" id="KW-1133">Transmembrane helix</keyword>
<evidence type="ECO:0000259" key="9">
    <source>
        <dbReference type="Pfam" id="PF16070"/>
    </source>
</evidence>
<dbReference type="RefSeq" id="XP_055862149.1">
    <property type="nucleotide sequence ID" value="XM_056006174.1"/>
</dbReference>
<proteinExistence type="inferred from homology"/>
<accession>A0A9W2YHK7</accession>
<evidence type="ECO:0000256" key="4">
    <source>
        <dbReference type="ARBA" id="ARBA00022989"/>
    </source>
</evidence>
<keyword evidence="13" id="KW-1185">Reference proteome</keyword>
<evidence type="ECO:0000259" key="10">
    <source>
        <dbReference type="Pfam" id="PF23039"/>
    </source>
</evidence>
<feature type="domain" description="Transmembrane protein TMEM132 C-terminal" evidence="8">
    <location>
        <begin position="891"/>
        <end position="970"/>
    </location>
</feature>
<dbReference type="InterPro" id="IPR031437">
    <property type="entry name" value="Ig_TMEM132_4th"/>
</dbReference>
<feature type="region of interest" description="Disordered" evidence="6">
    <location>
        <begin position="881"/>
        <end position="907"/>
    </location>
</feature>
<feature type="domain" description="Transmembrane protein family 132 fourth" evidence="9">
    <location>
        <begin position="423"/>
        <end position="518"/>
    </location>
</feature>
<evidence type="ECO:0000256" key="1">
    <source>
        <dbReference type="ARBA" id="ARBA00004479"/>
    </source>
</evidence>
<gene>
    <name evidence="14" type="primary">LOC106078320</name>
</gene>
<dbReference type="Pfam" id="PF16070">
    <property type="entry name" value="Ig_TMEM132_4th"/>
    <property type="match status" value="1"/>
</dbReference>
<evidence type="ECO:0000256" key="5">
    <source>
        <dbReference type="ARBA" id="ARBA00023136"/>
    </source>
</evidence>
<evidence type="ECO:0000256" key="2">
    <source>
        <dbReference type="ARBA" id="ARBA00006166"/>
    </source>
</evidence>
<evidence type="ECO:0000256" key="6">
    <source>
        <dbReference type="SAM" id="MobiDB-lite"/>
    </source>
</evidence>
<evidence type="ECO:0000259" key="11">
    <source>
        <dbReference type="Pfam" id="PF23486"/>
    </source>
</evidence>
<dbReference type="Proteomes" id="UP001165740">
    <property type="component" value="Chromosome 12"/>
</dbReference>
<dbReference type="InterPro" id="IPR031436">
    <property type="entry name" value="TMEM132_C"/>
</dbReference>
<feature type="domain" description="Transmembrane protein TMEM132 cohesin-like" evidence="10">
    <location>
        <begin position="273"/>
        <end position="394"/>
    </location>
</feature>
<dbReference type="InterPro" id="IPR055421">
    <property type="entry name" value="TMEM132_3rd"/>
</dbReference>